<evidence type="ECO:0000313" key="2">
    <source>
        <dbReference type="EMBL" id="EXJ86958.1"/>
    </source>
</evidence>
<protein>
    <submittedName>
        <fullName evidence="2">Uncharacterized protein</fullName>
    </submittedName>
</protein>
<dbReference type="AlphaFoldDB" id="W9Y398"/>
<reference evidence="2 3" key="1">
    <citation type="submission" date="2013-03" db="EMBL/GenBank/DDBJ databases">
        <title>The Genome Sequence of Capronia epimyces CBS 606.96.</title>
        <authorList>
            <consortium name="The Broad Institute Genomics Platform"/>
            <person name="Cuomo C."/>
            <person name="de Hoog S."/>
            <person name="Gorbushina A."/>
            <person name="Walker B."/>
            <person name="Young S.K."/>
            <person name="Zeng Q."/>
            <person name="Gargeya S."/>
            <person name="Fitzgerald M."/>
            <person name="Haas B."/>
            <person name="Abouelleil A."/>
            <person name="Allen A.W."/>
            <person name="Alvarado L."/>
            <person name="Arachchi H.M."/>
            <person name="Berlin A.M."/>
            <person name="Chapman S.B."/>
            <person name="Gainer-Dewar J."/>
            <person name="Goldberg J."/>
            <person name="Griggs A."/>
            <person name="Gujja S."/>
            <person name="Hansen M."/>
            <person name="Howarth C."/>
            <person name="Imamovic A."/>
            <person name="Ireland A."/>
            <person name="Larimer J."/>
            <person name="McCowan C."/>
            <person name="Murphy C."/>
            <person name="Pearson M."/>
            <person name="Poon T.W."/>
            <person name="Priest M."/>
            <person name="Roberts A."/>
            <person name="Saif S."/>
            <person name="Shea T."/>
            <person name="Sisk P."/>
            <person name="Sykes S."/>
            <person name="Wortman J."/>
            <person name="Nusbaum C."/>
            <person name="Birren B."/>
        </authorList>
    </citation>
    <scope>NUCLEOTIDE SEQUENCE [LARGE SCALE GENOMIC DNA]</scope>
    <source>
        <strain evidence="2 3">CBS 606.96</strain>
    </source>
</reference>
<dbReference type="RefSeq" id="XP_007732237.1">
    <property type="nucleotide sequence ID" value="XM_007734047.1"/>
</dbReference>
<sequence length="268" mass="29647">MSTATSSPHFEQEWVDDPGIPPDHFRYIQSLNESPACYTRFFDALLIQKPSHSQFFHDLKAFREQPAVIRLLQQGTKDAYRNCTGAFAASQFAHSWCHSVSDLKSGSTRGSWTGATKKVSPDAQREEDRLHRLLVPLWIAFRRRMFPEPEVLAEWVAGEEQRKKDRKAHPPVGMRTGGEDEDDAHNEAGSDIKAASRSSSESAPAGYPELGSKTTSLNAPSSSKPASNHSDSGAGAAASQLFLGVAVTGFLMSDKRIRKYVEKKLNKK</sequence>
<comment type="caution">
    <text evidence="2">The sequence shown here is derived from an EMBL/GenBank/DDBJ whole genome shotgun (WGS) entry which is preliminary data.</text>
</comment>
<feature type="region of interest" description="Disordered" evidence="1">
    <location>
        <begin position="159"/>
        <end position="235"/>
    </location>
</feature>
<dbReference type="HOGENOM" id="CLU_1038313_0_0_1"/>
<organism evidence="2 3">
    <name type="scientific">Capronia epimyces CBS 606.96</name>
    <dbReference type="NCBI Taxonomy" id="1182542"/>
    <lineage>
        <taxon>Eukaryota</taxon>
        <taxon>Fungi</taxon>
        <taxon>Dikarya</taxon>
        <taxon>Ascomycota</taxon>
        <taxon>Pezizomycotina</taxon>
        <taxon>Eurotiomycetes</taxon>
        <taxon>Chaetothyriomycetidae</taxon>
        <taxon>Chaetothyriales</taxon>
        <taxon>Herpotrichiellaceae</taxon>
        <taxon>Capronia</taxon>
    </lineage>
</organism>
<dbReference type="GeneID" id="19168037"/>
<dbReference type="eggNOG" id="ENOG502T534">
    <property type="taxonomic scope" value="Eukaryota"/>
</dbReference>
<dbReference type="Proteomes" id="UP000019478">
    <property type="component" value="Unassembled WGS sequence"/>
</dbReference>
<accession>W9Y398</accession>
<dbReference type="OrthoDB" id="4152598at2759"/>
<evidence type="ECO:0000313" key="3">
    <source>
        <dbReference type="Proteomes" id="UP000019478"/>
    </source>
</evidence>
<keyword evidence="3" id="KW-1185">Reference proteome</keyword>
<gene>
    <name evidence="2" type="ORF">A1O3_03912</name>
</gene>
<evidence type="ECO:0000256" key="1">
    <source>
        <dbReference type="SAM" id="MobiDB-lite"/>
    </source>
</evidence>
<proteinExistence type="predicted"/>
<dbReference type="EMBL" id="AMGY01000003">
    <property type="protein sequence ID" value="EXJ86958.1"/>
    <property type="molecule type" value="Genomic_DNA"/>
</dbReference>
<feature type="compositionally biased region" description="Low complexity" evidence="1">
    <location>
        <begin position="195"/>
        <end position="205"/>
    </location>
</feature>
<name>W9Y398_9EURO</name>
<feature type="compositionally biased region" description="Polar residues" evidence="1">
    <location>
        <begin position="212"/>
        <end position="231"/>
    </location>
</feature>